<dbReference type="GO" id="GO:0005737">
    <property type="term" value="C:cytoplasm"/>
    <property type="evidence" value="ECO:0007669"/>
    <property type="project" value="InterPro"/>
</dbReference>
<comment type="caution">
    <text evidence="6">The sequence shown here is derived from an EMBL/GenBank/DDBJ whole genome shotgun (WGS) entry which is preliminary data.</text>
</comment>
<keyword evidence="1" id="KW-0963">Cytoplasm</keyword>
<sequence length="291" mass="33135">MSNPDQTQRFLFDDTPLRGEITGLQQSYRDVLDKHNYPEPVRHLLGQFMAAVALLSDTLKFEGTLSLQVRGAGQVRMLMAECRDHEALRAIAQYTDDFSSSDPLLGNGQLAITIDPKRGKRYQGIVPIDDDAHTLARALEGYFRQSEQIRTRIWLDADDQRAAGMLVQAMPVSASEGSLEIKDDDAWDRVTHLADTLTAEELLKLDNETILHRLFHEEKVRLFPERGLRFQCTCSRERCGEAILTLGHEEAKEVVAEEGAIISDCQFCHQQYRFTADDVDVLFEQQRQRLQ</sequence>
<dbReference type="GO" id="GO:0044183">
    <property type="term" value="F:protein folding chaperone"/>
    <property type="evidence" value="ECO:0007669"/>
    <property type="project" value="TreeGrafter"/>
</dbReference>
<evidence type="ECO:0000256" key="2">
    <source>
        <dbReference type="ARBA" id="ARBA00022833"/>
    </source>
</evidence>
<dbReference type="GO" id="GO:0042026">
    <property type="term" value="P:protein refolding"/>
    <property type="evidence" value="ECO:0007669"/>
    <property type="project" value="TreeGrafter"/>
</dbReference>
<evidence type="ECO:0000256" key="4">
    <source>
        <dbReference type="ARBA" id="ARBA00023186"/>
    </source>
</evidence>
<keyword evidence="2" id="KW-0862">Zinc</keyword>
<dbReference type="Proteomes" id="UP000626148">
    <property type="component" value="Unassembled WGS sequence"/>
</dbReference>
<dbReference type="PANTHER" id="PTHR30111:SF1">
    <property type="entry name" value="33 KDA CHAPERONIN"/>
    <property type="match status" value="1"/>
</dbReference>
<evidence type="ECO:0000256" key="1">
    <source>
        <dbReference type="ARBA" id="ARBA00022490"/>
    </source>
</evidence>
<dbReference type="Gene3D" id="3.55.30.10">
    <property type="entry name" value="Hsp33 domain"/>
    <property type="match status" value="1"/>
</dbReference>
<name>A0A918K9H3_9GAMM</name>
<evidence type="ECO:0000256" key="5">
    <source>
        <dbReference type="ARBA" id="ARBA00023284"/>
    </source>
</evidence>
<keyword evidence="4" id="KW-0143">Chaperone</keyword>
<dbReference type="SUPFAM" id="SSF118352">
    <property type="entry name" value="HSP33 redox switch-like"/>
    <property type="match status" value="1"/>
</dbReference>
<dbReference type="GO" id="GO:0051082">
    <property type="term" value="F:unfolded protein binding"/>
    <property type="evidence" value="ECO:0007669"/>
    <property type="project" value="InterPro"/>
</dbReference>
<reference evidence="6" key="1">
    <citation type="journal article" date="2014" name="Int. J. Syst. Evol. Microbiol.">
        <title>Complete genome sequence of Corynebacterium casei LMG S-19264T (=DSM 44701T), isolated from a smear-ripened cheese.</title>
        <authorList>
            <consortium name="US DOE Joint Genome Institute (JGI-PGF)"/>
            <person name="Walter F."/>
            <person name="Albersmeier A."/>
            <person name="Kalinowski J."/>
            <person name="Ruckert C."/>
        </authorList>
    </citation>
    <scope>NUCLEOTIDE SEQUENCE</scope>
    <source>
        <strain evidence="6">KCTC 22169</strain>
    </source>
</reference>
<evidence type="ECO:0000256" key="3">
    <source>
        <dbReference type="ARBA" id="ARBA00023157"/>
    </source>
</evidence>
<dbReference type="PIRSF" id="PIRSF005261">
    <property type="entry name" value="Heat_shock_Hsp33"/>
    <property type="match status" value="1"/>
</dbReference>
<protein>
    <submittedName>
        <fullName evidence="6">33 kDa chaperonin</fullName>
    </submittedName>
</protein>
<evidence type="ECO:0000313" key="6">
    <source>
        <dbReference type="EMBL" id="GGX54144.1"/>
    </source>
</evidence>
<keyword evidence="5" id="KW-0676">Redox-active center</keyword>
<keyword evidence="3" id="KW-1015">Disulfide bond</keyword>
<dbReference type="PANTHER" id="PTHR30111">
    <property type="entry name" value="33 KDA CHAPERONIN"/>
    <property type="match status" value="1"/>
</dbReference>
<keyword evidence="7" id="KW-1185">Reference proteome</keyword>
<dbReference type="EMBL" id="BMXR01000005">
    <property type="protein sequence ID" value="GGX54144.1"/>
    <property type="molecule type" value="Genomic_DNA"/>
</dbReference>
<dbReference type="Gene3D" id="1.10.287.480">
    <property type="entry name" value="helix hairpin bin"/>
    <property type="match status" value="1"/>
</dbReference>
<dbReference type="SUPFAM" id="SSF64397">
    <property type="entry name" value="Hsp33 domain"/>
    <property type="match status" value="1"/>
</dbReference>
<dbReference type="InterPro" id="IPR016154">
    <property type="entry name" value="Heat_shock_Hsp33_C"/>
</dbReference>
<dbReference type="Pfam" id="PF01430">
    <property type="entry name" value="HSP33"/>
    <property type="match status" value="1"/>
</dbReference>
<dbReference type="NCBIfam" id="NF001033">
    <property type="entry name" value="PRK00114.1"/>
    <property type="match status" value="1"/>
</dbReference>
<dbReference type="Gene3D" id="3.90.1280.10">
    <property type="entry name" value="HSP33 redox switch-like"/>
    <property type="match status" value="1"/>
</dbReference>
<gene>
    <name evidence="6" type="primary">hslO</name>
    <name evidence="6" type="ORF">GCM10007392_21840</name>
</gene>
<reference evidence="6" key="2">
    <citation type="submission" date="2020-09" db="EMBL/GenBank/DDBJ databases">
        <authorList>
            <person name="Sun Q."/>
            <person name="Kim S."/>
        </authorList>
    </citation>
    <scope>NUCLEOTIDE SEQUENCE</scope>
    <source>
        <strain evidence="6">KCTC 22169</strain>
    </source>
</reference>
<organism evidence="6 7">
    <name type="scientific">Saccharospirillum salsuginis</name>
    <dbReference type="NCBI Taxonomy" id="418750"/>
    <lineage>
        <taxon>Bacteria</taxon>
        <taxon>Pseudomonadati</taxon>
        <taxon>Pseudomonadota</taxon>
        <taxon>Gammaproteobacteria</taxon>
        <taxon>Oceanospirillales</taxon>
        <taxon>Saccharospirillaceae</taxon>
        <taxon>Saccharospirillum</taxon>
    </lineage>
</organism>
<proteinExistence type="predicted"/>
<dbReference type="RefSeq" id="WP_189608581.1">
    <property type="nucleotide sequence ID" value="NZ_BMXR01000005.1"/>
</dbReference>
<dbReference type="InterPro" id="IPR000397">
    <property type="entry name" value="Heat_shock_Hsp33"/>
</dbReference>
<dbReference type="InterPro" id="IPR023212">
    <property type="entry name" value="Hsp33_helix_hairpin_bin_dom_sf"/>
</dbReference>
<dbReference type="CDD" id="cd00498">
    <property type="entry name" value="Hsp33"/>
    <property type="match status" value="1"/>
</dbReference>
<evidence type="ECO:0000313" key="7">
    <source>
        <dbReference type="Proteomes" id="UP000626148"/>
    </source>
</evidence>
<dbReference type="AlphaFoldDB" id="A0A918K9H3"/>
<accession>A0A918K9H3</accession>
<dbReference type="InterPro" id="IPR016153">
    <property type="entry name" value="Heat_shock_Hsp33_N"/>
</dbReference>